<accession>A0AAD8PTC2</accession>
<dbReference type="Proteomes" id="UP001230504">
    <property type="component" value="Unassembled WGS sequence"/>
</dbReference>
<evidence type="ECO:0000313" key="3">
    <source>
        <dbReference type="Proteomes" id="UP001230504"/>
    </source>
</evidence>
<name>A0AAD8PTC2_9PEZI</name>
<feature type="signal peptide" evidence="1">
    <location>
        <begin position="1"/>
        <end position="19"/>
    </location>
</feature>
<organism evidence="2 3">
    <name type="scientific">Colletotrichum navitas</name>
    <dbReference type="NCBI Taxonomy" id="681940"/>
    <lineage>
        <taxon>Eukaryota</taxon>
        <taxon>Fungi</taxon>
        <taxon>Dikarya</taxon>
        <taxon>Ascomycota</taxon>
        <taxon>Pezizomycotina</taxon>
        <taxon>Sordariomycetes</taxon>
        <taxon>Hypocreomycetidae</taxon>
        <taxon>Glomerellales</taxon>
        <taxon>Glomerellaceae</taxon>
        <taxon>Colletotrichum</taxon>
        <taxon>Colletotrichum graminicola species complex</taxon>
    </lineage>
</organism>
<proteinExistence type="predicted"/>
<keyword evidence="1" id="KW-0732">Signal</keyword>
<feature type="chain" id="PRO_5042115666" description="Secreted protein" evidence="1">
    <location>
        <begin position="20"/>
        <end position="84"/>
    </location>
</feature>
<reference evidence="2" key="1">
    <citation type="submission" date="2021-06" db="EMBL/GenBank/DDBJ databases">
        <title>Comparative genomics, transcriptomics and evolutionary studies reveal genomic signatures of adaptation to plant cell wall in hemibiotrophic fungi.</title>
        <authorList>
            <consortium name="DOE Joint Genome Institute"/>
            <person name="Baroncelli R."/>
            <person name="Diaz J.F."/>
            <person name="Benocci T."/>
            <person name="Peng M."/>
            <person name="Battaglia E."/>
            <person name="Haridas S."/>
            <person name="Andreopoulos W."/>
            <person name="Labutti K."/>
            <person name="Pangilinan J."/>
            <person name="Floch G.L."/>
            <person name="Makela M.R."/>
            <person name="Henrissat B."/>
            <person name="Grigoriev I.V."/>
            <person name="Crouch J.A."/>
            <person name="De Vries R.P."/>
            <person name="Sukno S.A."/>
            <person name="Thon M.R."/>
        </authorList>
    </citation>
    <scope>NUCLEOTIDE SEQUENCE</scope>
    <source>
        <strain evidence="2">CBS 125086</strain>
    </source>
</reference>
<evidence type="ECO:0000313" key="2">
    <source>
        <dbReference type="EMBL" id="KAK1579867.1"/>
    </source>
</evidence>
<keyword evidence="3" id="KW-1185">Reference proteome</keyword>
<dbReference type="AlphaFoldDB" id="A0AAD8PTC2"/>
<dbReference type="EMBL" id="JAHLJV010000061">
    <property type="protein sequence ID" value="KAK1579867.1"/>
    <property type="molecule type" value="Genomic_DNA"/>
</dbReference>
<dbReference type="RefSeq" id="XP_060410955.1">
    <property type="nucleotide sequence ID" value="XM_060552499.1"/>
</dbReference>
<evidence type="ECO:0008006" key="4">
    <source>
        <dbReference type="Google" id="ProtNLM"/>
    </source>
</evidence>
<gene>
    <name evidence="2" type="ORF">LY79DRAFT_332198</name>
</gene>
<evidence type="ECO:0000256" key="1">
    <source>
        <dbReference type="SAM" id="SignalP"/>
    </source>
</evidence>
<sequence length="84" mass="9226">MGGFCCCFLSSLVFRRVLPVWRTRGRRYCCTVSLRMFCFPRLGVGGSSASSWNGMQVYGYAVLLGNGVTLGPVRKGKGNKAHRS</sequence>
<dbReference type="GeneID" id="85436739"/>
<protein>
    <recommendedName>
        <fullName evidence="4">Secreted protein</fullName>
    </recommendedName>
</protein>
<comment type="caution">
    <text evidence="2">The sequence shown here is derived from an EMBL/GenBank/DDBJ whole genome shotgun (WGS) entry which is preliminary data.</text>
</comment>